<keyword evidence="2 5" id="KW-0808">Transferase</keyword>
<accession>T1CTM5</accession>
<dbReference type="PANTHER" id="PTHR42684:SF3">
    <property type="entry name" value="ADENOSYLMETHIONINE-8-AMINO-7-OXONONANOATE AMINOTRANSFERASE"/>
    <property type="match status" value="1"/>
</dbReference>
<dbReference type="GO" id="GO:0042286">
    <property type="term" value="F:glutamate-1-semialdehyde 2,1-aminomutase activity"/>
    <property type="evidence" value="ECO:0007669"/>
    <property type="project" value="UniProtKB-EC"/>
</dbReference>
<proteinExistence type="predicted"/>
<evidence type="ECO:0000256" key="4">
    <source>
        <dbReference type="SAM" id="MobiDB-lite"/>
    </source>
</evidence>
<comment type="caution">
    <text evidence="5">The sequence shown here is derived from an EMBL/GenBank/DDBJ whole genome shotgun (WGS) entry which is preliminary data.</text>
</comment>
<keyword evidence="1 5" id="KW-0032">Aminotransferase</keyword>
<sequence>RATIIHPYLAHGFNERVVMVEGSGCRLQDADGKRYLDATGGLWLAQVGHGRREIAEAASRQMQKLEYFVSFWEFTNEPAIELAERLVALSPERQTHVYFTSGGSEGNRNRSPHGSLLSPSARRQRTNLDLGAEHGIPRCRLRLRICFGLPLYHEGFG</sequence>
<dbReference type="GO" id="GO:0004015">
    <property type="term" value="F:adenosylmethionine-8-amino-7-oxononanoate transaminase activity"/>
    <property type="evidence" value="ECO:0007669"/>
    <property type="project" value="TreeGrafter"/>
</dbReference>
<dbReference type="EC" id="5.4.3.8" evidence="5"/>
<reference evidence="5" key="2">
    <citation type="journal article" date="2014" name="ISME J.">
        <title>Microbial stratification in low pH oxic and suboxic macroscopic growths along an acid mine drainage.</title>
        <authorList>
            <person name="Mendez-Garcia C."/>
            <person name="Mesa V."/>
            <person name="Sprenger R.R."/>
            <person name="Richter M."/>
            <person name="Diez M.S."/>
            <person name="Solano J."/>
            <person name="Bargiela R."/>
            <person name="Golyshina O.V."/>
            <person name="Manteca A."/>
            <person name="Ramos J.L."/>
            <person name="Gallego J.R."/>
            <person name="Llorente I."/>
            <person name="Martins Dos Santos V.A."/>
            <person name="Jensen O.N."/>
            <person name="Pelaez A.I."/>
            <person name="Sanchez J."/>
            <person name="Ferrer M."/>
        </authorList>
    </citation>
    <scope>NUCLEOTIDE SEQUENCE</scope>
</reference>
<organism evidence="5">
    <name type="scientific">mine drainage metagenome</name>
    <dbReference type="NCBI Taxonomy" id="410659"/>
    <lineage>
        <taxon>unclassified sequences</taxon>
        <taxon>metagenomes</taxon>
        <taxon>ecological metagenomes</taxon>
    </lineage>
</organism>
<dbReference type="InterPro" id="IPR015421">
    <property type="entry name" value="PyrdxlP-dep_Trfase_major"/>
</dbReference>
<feature type="non-terminal residue" evidence="5">
    <location>
        <position position="157"/>
    </location>
</feature>
<dbReference type="Pfam" id="PF00202">
    <property type="entry name" value="Aminotran_3"/>
    <property type="match status" value="1"/>
</dbReference>
<dbReference type="AlphaFoldDB" id="T1CTM5"/>
<keyword evidence="3" id="KW-0663">Pyridoxal phosphate</keyword>
<dbReference type="GO" id="GO:0030170">
    <property type="term" value="F:pyridoxal phosphate binding"/>
    <property type="evidence" value="ECO:0007669"/>
    <property type="project" value="InterPro"/>
</dbReference>
<dbReference type="PANTHER" id="PTHR42684">
    <property type="entry name" value="ADENOSYLMETHIONINE-8-AMINO-7-OXONONANOATE AMINOTRANSFERASE"/>
    <property type="match status" value="1"/>
</dbReference>
<dbReference type="GO" id="GO:0009102">
    <property type="term" value="P:biotin biosynthetic process"/>
    <property type="evidence" value="ECO:0007669"/>
    <property type="project" value="TreeGrafter"/>
</dbReference>
<evidence type="ECO:0000256" key="2">
    <source>
        <dbReference type="ARBA" id="ARBA00022679"/>
    </source>
</evidence>
<gene>
    <name evidence="5" type="ORF">B1B_04081</name>
</gene>
<feature type="non-terminal residue" evidence="5">
    <location>
        <position position="1"/>
    </location>
</feature>
<dbReference type="InterPro" id="IPR015424">
    <property type="entry name" value="PyrdxlP-dep_Trfase"/>
</dbReference>
<name>T1CTM5_9ZZZZ</name>
<evidence type="ECO:0000256" key="1">
    <source>
        <dbReference type="ARBA" id="ARBA00022576"/>
    </source>
</evidence>
<dbReference type="InterPro" id="IPR015422">
    <property type="entry name" value="PyrdxlP-dep_Trfase_small"/>
</dbReference>
<feature type="region of interest" description="Disordered" evidence="4">
    <location>
        <begin position="99"/>
        <end position="123"/>
    </location>
</feature>
<evidence type="ECO:0000256" key="3">
    <source>
        <dbReference type="ARBA" id="ARBA00022898"/>
    </source>
</evidence>
<evidence type="ECO:0000313" key="5">
    <source>
        <dbReference type="EMBL" id="EQD72064.1"/>
    </source>
</evidence>
<dbReference type="Gene3D" id="3.90.1150.10">
    <property type="entry name" value="Aspartate Aminotransferase, domain 1"/>
    <property type="match status" value="1"/>
</dbReference>
<reference evidence="5" key="1">
    <citation type="submission" date="2013-08" db="EMBL/GenBank/DDBJ databases">
        <authorList>
            <person name="Mendez C."/>
            <person name="Richter M."/>
            <person name="Ferrer M."/>
            <person name="Sanchez J."/>
        </authorList>
    </citation>
    <scope>NUCLEOTIDE SEQUENCE</scope>
</reference>
<dbReference type="EMBL" id="AUZY01002554">
    <property type="protein sequence ID" value="EQD72064.1"/>
    <property type="molecule type" value="Genomic_DNA"/>
</dbReference>
<keyword evidence="5" id="KW-0413">Isomerase</keyword>
<dbReference type="Gene3D" id="3.40.640.10">
    <property type="entry name" value="Type I PLP-dependent aspartate aminotransferase-like (Major domain)"/>
    <property type="match status" value="1"/>
</dbReference>
<protein>
    <submittedName>
        <fullName evidence="5">Aminotransferase class-III</fullName>
        <ecNumber evidence="5">5.4.3.8</ecNumber>
    </submittedName>
</protein>
<dbReference type="InterPro" id="IPR005814">
    <property type="entry name" value="Aminotrans_3"/>
</dbReference>
<dbReference type="SUPFAM" id="SSF53383">
    <property type="entry name" value="PLP-dependent transferases"/>
    <property type="match status" value="1"/>
</dbReference>